<accession>U5QNH9</accession>
<dbReference type="SUPFAM" id="SSF51126">
    <property type="entry name" value="Pectin lyase-like"/>
    <property type="match status" value="1"/>
</dbReference>
<evidence type="ECO:0000313" key="2">
    <source>
        <dbReference type="Proteomes" id="UP000017396"/>
    </source>
</evidence>
<gene>
    <name evidence="1" type="ORF">GKIL_4235</name>
</gene>
<dbReference type="RefSeq" id="WP_023175836.1">
    <property type="nucleotide sequence ID" value="NC_022600.1"/>
</dbReference>
<dbReference type="OrthoDB" id="9757799at2"/>
<dbReference type="SMART" id="SM00710">
    <property type="entry name" value="PbH1"/>
    <property type="match status" value="3"/>
</dbReference>
<name>U5QNH9_GLOK1</name>
<dbReference type="InterPro" id="IPR006626">
    <property type="entry name" value="PbH1"/>
</dbReference>
<proteinExistence type="predicted"/>
<dbReference type="EMBL" id="CP003587">
    <property type="protein sequence ID" value="AGY60481.1"/>
    <property type="molecule type" value="Genomic_DNA"/>
</dbReference>
<evidence type="ECO:0000313" key="1">
    <source>
        <dbReference type="EMBL" id="AGY60481.1"/>
    </source>
</evidence>
<dbReference type="Proteomes" id="UP000017396">
    <property type="component" value="Chromosome"/>
</dbReference>
<dbReference type="PATRIC" id="fig|1183438.3.peg.4166"/>
<organism evidence="1 2">
    <name type="scientific">Gloeobacter kilaueensis (strain ATCC BAA-2537 / CCAP 1431/1 / ULC 316 / JS1)</name>
    <dbReference type="NCBI Taxonomy" id="1183438"/>
    <lineage>
        <taxon>Bacteria</taxon>
        <taxon>Bacillati</taxon>
        <taxon>Cyanobacteriota</taxon>
        <taxon>Cyanophyceae</taxon>
        <taxon>Gloeobacterales</taxon>
        <taxon>Gloeobacteraceae</taxon>
        <taxon>Gloeobacter</taxon>
    </lineage>
</organism>
<dbReference type="AlphaFoldDB" id="U5QNH9"/>
<keyword evidence="2" id="KW-1185">Reference proteome</keyword>
<dbReference type="eggNOG" id="ENOG50348ST">
    <property type="taxonomic scope" value="Bacteria"/>
</dbReference>
<reference evidence="1 2" key="1">
    <citation type="journal article" date="2013" name="PLoS ONE">
        <title>Cultivation and Complete Genome Sequencing of Gloeobacter kilaueensis sp. nov., from a Lava Cave in Kilauea Caldera, Hawai'i.</title>
        <authorList>
            <person name="Saw J.H."/>
            <person name="Schatz M."/>
            <person name="Brown M.V."/>
            <person name="Kunkel D.D."/>
            <person name="Foster J.S."/>
            <person name="Shick H."/>
            <person name="Christensen S."/>
            <person name="Hou S."/>
            <person name="Wan X."/>
            <person name="Donachie S.P."/>
        </authorList>
    </citation>
    <scope>NUCLEOTIDE SEQUENCE [LARGE SCALE GENOMIC DNA]</scope>
    <source>
        <strain evidence="2">JS</strain>
    </source>
</reference>
<dbReference type="HOGENOM" id="CLU_570815_0_0_3"/>
<dbReference type="KEGG" id="glj:GKIL_4235"/>
<sequence length="507" mass="54527">MTTYKETLTDVRDLGCKGDGIFDNYSLLQNALNNGYTNLYFPAGYWLIKQPLTVPPSVPNGRTVRLSGTSNTYSIIVCSISNSSKGALQYFADASNFSWGIVIEHLTFQGNYNSSGSATCHGIYLKYIAYALLTDVQILSFNGAGLLLDKCQDSEFRNLNVQGCGRTSGDPTDPSKTTYGAIHLTSSIQNDACNMLRFNVLECEQNNVSPYIFVQLGSGSGPIGISFSQVHGEVRTGPSGVYEFFRAEGGDFNFSEVALSQFKTGFTFTGYGIATFVNSRDLNGVSHPTSGITAGSYISTCENTGNLYNVGITPGFKVDSSKVGNVILDYSGASNQRFTNCDIGNVSVTHKGGTGLGVYITNCTMASLYVDGFAINGYYAFNVITGNLKCDALNGGNNFVDNLVLGTTTIASGNYKSNPSGNPKLAALAEGDMKLAVLPAAIDPEYCRIEPLRNPSHRYSSTEARKVAELVNLLQILLNAEIARRRDLEARLISANLLSETPLKPSI</sequence>
<dbReference type="InterPro" id="IPR011050">
    <property type="entry name" value="Pectin_lyase_fold/virulence"/>
</dbReference>
<protein>
    <submittedName>
        <fullName evidence="1">Uncharacterized protein</fullName>
    </submittedName>
</protein>
<dbReference type="InterPro" id="IPR012334">
    <property type="entry name" value="Pectin_lyas_fold"/>
</dbReference>
<dbReference type="Gene3D" id="2.160.20.10">
    <property type="entry name" value="Single-stranded right-handed beta-helix, Pectin lyase-like"/>
    <property type="match status" value="1"/>
</dbReference>